<comment type="caution">
    <text evidence="1">The sequence shown here is derived from an EMBL/GenBank/DDBJ whole genome shotgun (WGS) entry which is preliminary data.</text>
</comment>
<gene>
    <name evidence="1" type="ORF">ACFYXQ_35030</name>
</gene>
<evidence type="ECO:0000313" key="2">
    <source>
        <dbReference type="Proteomes" id="UP001601992"/>
    </source>
</evidence>
<keyword evidence="2" id="KW-1185">Reference proteome</keyword>
<sequence>MPRLELINLISDVFARDCGGYQSVPATHSECSTKAEKTELGGACDSARARTYVSGPLIL</sequence>
<name>A0ABW6S9M0_9NOCA</name>
<dbReference type="EMBL" id="JBIAQY010000016">
    <property type="protein sequence ID" value="MFF3572992.1"/>
    <property type="molecule type" value="Genomic_DNA"/>
</dbReference>
<dbReference type="RefSeq" id="WP_387406252.1">
    <property type="nucleotide sequence ID" value="NZ_JBIAQY010000016.1"/>
</dbReference>
<accession>A0ABW6S9M0</accession>
<evidence type="ECO:0000313" key="1">
    <source>
        <dbReference type="EMBL" id="MFF3572992.1"/>
    </source>
</evidence>
<protein>
    <submittedName>
        <fullName evidence="1">Uncharacterized protein</fullName>
    </submittedName>
</protein>
<proteinExistence type="predicted"/>
<dbReference type="Proteomes" id="UP001601992">
    <property type="component" value="Unassembled WGS sequence"/>
</dbReference>
<reference evidence="1 2" key="1">
    <citation type="submission" date="2024-10" db="EMBL/GenBank/DDBJ databases">
        <title>The Natural Products Discovery Center: Release of the First 8490 Sequenced Strains for Exploring Actinobacteria Biosynthetic Diversity.</title>
        <authorList>
            <person name="Kalkreuter E."/>
            <person name="Kautsar S.A."/>
            <person name="Yang D."/>
            <person name="Bader C.D."/>
            <person name="Teijaro C.N."/>
            <person name="Fluegel L."/>
            <person name="Davis C.M."/>
            <person name="Simpson J.R."/>
            <person name="Lauterbach L."/>
            <person name="Steele A.D."/>
            <person name="Gui C."/>
            <person name="Meng S."/>
            <person name="Li G."/>
            <person name="Viehrig K."/>
            <person name="Ye F."/>
            <person name="Su P."/>
            <person name="Kiefer A.F."/>
            <person name="Nichols A."/>
            <person name="Cepeda A.J."/>
            <person name="Yan W."/>
            <person name="Fan B."/>
            <person name="Jiang Y."/>
            <person name="Adhikari A."/>
            <person name="Zheng C.-J."/>
            <person name="Schuster L."/>
            <person name="Cowan T.M."/>
            <person name="Smanski M.J."/>
            <person name="Chevrette M.G."/>
            <person name="De Carvalho L.P.S."/>
            <person name="Shen B."/>
        </authorList>
    </citation>
    <scope>NUCLEOTIDE SEQUENCE [LARGE SCALE GENOMIC DNA]</scope>
    <source>
        <strain evidence="1 2">NPDC002593</strain>
    </source>
</reference>
<organism evidence="1 2">
    <name type="scientific">Nocardia jiangxiensis</name>
    <dbReference type="NCBI Taxonomy" id="282685"/>
    <lineage>
        <taxon>Bacteria</taxon>
        <taxon>Bacillati</taxon>
        <taxon>Actinomycetota</taxon>
        <taxon>Actinomycetes</taxon>
        <taxon>Mycobacteriales</taxon>
        <taxon>Nocardiaceae</taxon>
        <taxon>Nocardia</taxon>
    </lineage>
</organism>